<evidence type="ECO:0000256" key="3">
    <source>
        <dbReference type="ARBA" id="ARBA00012961"/>
    </source>
</evidence>
<reference evidence="13 14" key="1">
    <citation type="submission" date="2020-08" db="EMBL/GenBank/DDBJ databases">
        <title>Genomic Encyclopedia of Type Strains, Phase IV (KMG-IV): sequencing the most valuable type-strain genomes for metagenomic binning, comparative biology and taxonomic classification.</title>
        <authorList>
            <person name="Goeker M."/>
        </authorList>
    </citation>
    <scope>NUCLEOTIDE SEQUENCE [LARGE SCALE GENOMIC DNA]</scope>
    <source>
        <strain evidence="13 14">DSM 24661</strain>
    </source>
</reference>
<evidence type="ECO:0000313" key="13">
    <source>
        <dbReference type="EMBL" id="MBB5336052.1"/>
    </source>
</evidence>
<evidence type="ECO:0000256" key="9">
    <source>
        <dbReference type="ARBA" id="ARBA00030128"/>
    </source>
</evidence>
<comment type="similarity">
    <text evidence="2 11">Belongs to the guanylate kinase family.</text>
</comment>
<dbReference type="AlphaFoldDB" id="A0A840UPB4"/>
<dbReference type="InterPro" id="IPR020590">
    <property type="entry name" value="Guanylate_kinase_CS"/>
</dbReference>
<evidence type="ECO:0000256" key="6">
    <source>
        <dbReference type="ARBA" id="ARBA00022741"/>
    </source>
</evidence>
<dbReference type="FunFam" id="3.30.63.10:FF:000002">
    <property type="entry name" value="Guanylate kinase 1"/>
    <property type="match status" value="1"/>
</dbReference>
<dbReference type="SUPFAM" id="SSF52540">
    <property type="entry name" value="P-loop containing nucleoside triphosphate hydrolases"/>
    <property type="match status" value="1"/>
</dbReference>
<evidence type="ECO:0000256" key="7">
    <source>
        <dbReference type="ARBA" id="ARBA00022777"/>
    </source>
</evidence>
<feature type="binding site" evidence="11">
    <location>
        <begin position="12"/>
        <end position="19"/>
    </location>
    <ligand>
        <name>ATP</name>
        <dbReference type="ChEBI" id="CHEBI:30616"/>
    </ligand>
</feature>
<evidence type="ECO:0000259" key="12">
    <source>
        <dbReference type="PROSITE" id="PS50052"/>
    </source>
</evidence>
<keyword evidence="8 11" id="KW-0067">ATP-binding</keyword>
<dbReference type="InterPro" id="IPR027417">
    <property type="entry name" value="P-loop_NTPase"/>
</dbReference>
<dbReference type="NCBIfam" id="TIGR03263">
    <property type="entry name" value="guanyl_kin"/>
    <property type="match status" value="1"/>
</dbReference>
<dbReference type="InterPro" id="IPR008145">
    <property type="entry name" value="GK/Ca_channel_bsu"/>
</dbReference>
<evidence type="ECO:0000313" key="14">
    <source>
        <dbReference type="Proteomes" id="UP000559117"/>
    </source>
</evidence>
<proteinExistence type="inferred from homology"/>
<evidence type="ECO:0000256" key="5">
    <source>
        <dbReference type="ARBA" id="ARBA00022679"/>
    </source>
</evidence>
<protein>
    <recommendedName>
        <fullName evidence="4 11">Guanylate kinase</fullName>
        <ecNumber evidence="3 11">2.7.4.8</ecNumber>
    </recommendedName>
    <alternativeName>
        <fullName evidence="9 11">GMP kinase</fullName>
    </alternativeName>
</protein>
<dbReference type="PANTHER" id="PTHR23117">
    <property type="entry name" value="GUANYLATE KINASE-RELATED"/>
    <property type="match status" value="1"/>
</dbReference>
<name>A0A840UPB4_9FIRM</name>
<dbReference type="Gene3D" id="3.30.63.10">
    <property type="entry name" value="Guanylate Kinase phosphate binding domain"/>
    <property type="match status" value="1"/>
</dbReference>
<feature type="domain" description="Guanylate kinase-like" evidence="12">
    <location>
        <begin position="5"/>
        <end position="183"/>
    </location>
</feature>
<dbReference type="GO" id="GO:0005524">
    <property type="term" value="F:ATP binding"/>
    <property type="evidence" value="ECO:0007669"/>
    <property type="project" value="UniProtKB-UniRule"/>
</dbReference>
<dbReference type="PANTHER" id="PTHR23117:SF13">
    <property type="entry name" value="GUANYLATE KINASE"/>
    <property type="match status" value="1"/>
</dbReference>
<dbReference type="InterPro" id="IPR008144">
    <property type="entry name" value="Guanylate_kin-like_dom"/>
</dbReference>
<keyword evidence="6 11" id="KW-0547">Nucleotide-binding</keyword>
<comment type="subcellular location">
    <subcellularLocation>
        <location evidence="11">Cytoplasm</location>
    </subcellularLocation>
</comment>
<dbReference type="RefSeq" id="WP_183860641.1">
    <property type="nucleotide sequence ID" value="NZ_JACHFH010000012.1"/>
</dbReference>
<dbReference type="EMBL" id="JACHFH010000012">
    <property type="protein sequence ID" value="MBB5336052.1"/>
    <property type="molecule type" value="Genomic_DNA"/>
</dbReference>
<dbReference type="EC" id="2.7.4.8" evidence="3 11"/>
<dbReference type="InterPro" id="IPR017665">
    <property type="entry name" value="Guanylate_kinase"/>
</dbReference>
<comment type="function">
    <text evidence="1 11">Essential for recycling GMP and indirectly, cGMP.</text>
</comment>
<dbReference type="Proteomes" id="UP000559117">
    <property type="component" value="Unassembled WGS sequence"/>
</dbReference>
<dbReference type="Pfam" id="PF00625">
    <property type="entry name" value="Guanylate_kin"/>
    <property type="match status" value="1"/>
</dbReference>
<evidence type="ECO:0000256" key="10">
    <source>
        <dbReference type="ARBA" id="ARBA00048594"/>
    </source>
</evidence>
<evidence type="ECO:0000256" key="4">
    <source>
        <dbReference type="ARBA" id="ARBA00016296"/>
    </source>
</evidence>
<evidence type="ECO:0000256" key="11">
    <source>
        <dbReference type="HAMAP-Rule" id="MF_00328"/>
    </source>
</evidence>
<evidence type="ECO:0000256" key="1">
    <source>
        <dbReference type="ARBA" id="ARBA00003531"/>
    </source>
</evidence>
<dbReference type="CDD" id="cd00071">
    <property type="entry name" value="GMPK"/>
    <property type="match status" value="1"/>
</dbReference>
<comment type="catalytic activity">
    <reaction evidence="10 11">
        <text>GMP + ATP = GDP + ADP</text>
        <dbReference type="Rhea" id="RHEA:20780"/>
        <dbReference type="ChEBI" id="CHEBI:30616"/>
        <dbReference type="ChEBI" id="CHEBI:58115"/>
        <dbReference type="ChEBI" id="CHEBI:58189"/>
        <dbReference type="ChEBI" id="CHEBI:456216"/>
        <dbReference type="EC" id="2.7.4.8"/>
    </reaction>
</comment>
<dbReference type="Gene3D" id="3.40.50.300">
    <property type="entry name" value="P-loop containing nucleotide triphosphate hydrolases"/>
    <property type="match status" value="2"/>
</dbReference>
<evidence type="ECO:0000256" key="2">
    <source>
        <dbReference type="ARBA" id="ARBA00005790"/>
    </source>
</evidence>
<sequence>MSSKGNLIILSGPSGTGKGTVCKKLFAQNSNITYSVSATTRLPRPGEENGREYYFVSKDEFENMITQNQLLEWANVYGNYYGTPLNKINELRAQGIDVLLEIDTQGALNVMEKAADGIFIFLLPPSLAELEKRIRGRGTETAEVIKKRLDAAIDEIALGQHYNYLVVNNNIDTAVEQITAIILAEKCRTSRNIDIINKIKTEEI</sequence>
<dbReference type="GO" id="GO:0005829">
    <property type="term" value="C:cytosol"/>
    <property type="evidence" value="ECO:0007669"/>
    <property type="project" value="TreeGrafter"/>
</dbReference>
<dbReference type="PROSITE" id="PS50052">
    <property type="entry name" value="GUANYLATE_KINASE_2"/>
    <property type="match status" value="1"/>
</dbReference>
<keyword evidence="14" id="KW-1185">Reference proteome</keyword>
<comment type="caution">
    <text evidence="13">The sequence shown here is derived from an EMBL/GenBank/DDBJ whole genome shotgun (WGS) entry which is preliminary data.</text>
</comment>
<accession>A0A840UPB4</accession>
<dbReference type="SMART" id="SM00072">
    <property type="entry name" value="GuKc"/>
    <property type="match status" value="1"/>
</dbReference>
<dbReference type="GO" id="GO:0004385">
    <property type="term" value="F:GMP kinase activity"/>
    <property type="evidence" value="ECO:0007669"/>
    <property type="project" value="UniProtKB-UniRule"/>
</dbReference>
<dbReference type="PROSITE" id="PS00856">
    <property type="entry name" value="GUANYLATE_KINASE_1"/>
    <property type="match status" value="1"/>
</dbReference>
<gene>
    <name evidence="11" type="primary">gmk</name>
    <name evidence="13" type="ORF">HNR32_001196</name>
</gene>
<keyword evidence="11" id="KW-0963">Cytoplasm</keyword>
<evidence type="ECO:0000256" key="8">
    <source>
        <dbReference type="ARBA" id="ARBA00022840"/>
    </source>
</evidence>
<keyword evidence="5 11" id="KW-0808">Transferase</keyword>
<dbReference type="HAMAP" id="MF_00328">
    <property type="entry name" value="Guanylate_kinase"/>
    <property type="match status" value="1"/>
</dbReference>
<organism evidence="13 14">
    <name type="scientific">Pectinatus brassicae</name>
    <dbReference type="NCBI Taxonomy" id="862415"/>
    <lineage>
        <taxon>Bacteria</taxon>
        <taxon>Bacillati</taxon>
        <taxon>Bacillota</taxon>
        <taxon>Negativicutes</taxon>
        <taxon>Selenomonadales</taxon>
        <taxon>Selenomonadaceae</taxon>
        <taxon>Pectinatus</taxon>
    </lineage>
</organism>
<keyword evidence="7 11" id="KW-0418">Kinase</keyword>